<dbReference type="Pfam" id="PF01966">
    <property type="entry name" value="HD"/>
    <property type="match status" value="1"/>
</dbReference>
<evidence type="ECO:0000259" key="1">
    <source>
        <dbReference type="Pfam" id="PF01966"/>
    </source>
</evidence>
<protein>
    <submittedName>
        <fullName evidence="2">HD domain-containing protein</fullName>
    </submittedName>
</protein>
<reference evidence="2" key="1">
    <citation type="journal article" date="2015" name="ISME J.">
        <title>Draft Genome Sequence of Streptomyces incarnatus NRRL8089, which Produces the Nucleoside Antibiotic Sinefungin.</title>
        <authorList>
            <person name="Oshima K."/>
            <person name="Hattori M."/>
            <person name="Shimizu H."/>
            <person name="Fukuda K."/>
            <person name="Nemoto M."/>
            <person name="Inagaki K."/>
            <person name="Tamura T."/>
        </authorList>
    </citation>
    <scope>NUCLEOTIDE SEQUENCE</scope>
    <source>
        <strain evidence="2">FACHB-1375</strain>
    </source>
</reference>
<feature type="domain" description="HD" evidence="1">
    <location>
        <begin position="30"/>
        <end position="127"/>
    </location>
</feature>
<dbReference type="Gene3D" id="1.10.3210.10">
    <property type="entry name" value="Hypothetical protein af1432"/>
    <property type="match status" value="1"/>
</dbReference>
<evidence type="ECO:0000313" key="2">
    <source>
        <dbReference type="EMBL" id="MBD2182481.1"/>
    </source>
</evidence>
<dbReference type="AlphaFoldDB" id="A0A926ZJ38"/>
<dbReference type="RefSeq" id="WP_190465293.1">
    <property type="nucleotide sequence ID" value="NZ_JACJPW010000037.1"/>
</dbReference>
<gene>
    <name evidence="2" type="ORF">H6G03_15490</name>
</gene>
<comment type="caution">
    <text evidence="2">The sequence shown here is derived from an EMBL/GenBank/DDBJ whole genome shotgun (WGS) entry which is preliminary data.</text>
</comment>
<dbReference type="Proteomes" id="UP000641646">
    <property type="component" value="Unassembled WGS sequence"/>
</dbReference>
<sequence length="179" mass="21140">MEILADIPLLEKILAPWQETMGSNYQPYKNHVYRVVNFCLMLHQCTPDDREKSIVAGCFHDLGIWTDKTVDYLAPSVKLAKKYLKENSQEQWSNEIELMIERHHQITKYRNSEYPLVEVFRKADWVDVSKGIRSFGLSKHDIQKVLDTFPNLGFHQILFNLAKAELLTYRRNPLPMMKW</sequence>
<evidence type="ECO:0000313" key="3">
    <source>
        <dbReference type="Proteomes" id="UP000641646"/>
    </source>
</evidence>
<proteinExistence type="predicted"/>
<dbReference type="InterPro" id="IPR006674">
    <property type="entry name" value="HD_domain"/>
</dbReference>
<name>A0A926ZJ38_9CYAN</name>
<organism evidence="2 3">
    <name type="scientific">Aerosakkonema funiforme FACHB-1375</name>
    <dbReference type="NCBI Taxonomy" id="2949571"/>
    <lineage>
        <taxon>Bacteria</taxon>
        <taxon>Bacillati</taxon>
        <taxon>Cyanobacteriota</taxon>
        <taxon>Cyanophyceae</taxon>
        <taxon>Oscillatoriophycideae</taxon>
        <taxon>Aerosakkonematales</taxon>
        <taxon>Aerosakkonemataceae</taxon>
        <taxon>Aerosakkonema</taxon>
    </lineage>
</organism>
<keyword evidence="3" id="KW-1185">Reference proteome</keyword>
<reference evidence="2" key="2">
    <citation type="submission" date="2020-08" db="EMBL/GenBank/DDBJ databases">
        <authorList>
            <person name="Chen M."/>
            <person name="Teng W."/>
            <person name="Zhao L."/>
            <person name="Hu C."/>
            <person name="Zhou Y."/>
            <person name="Han B."/>
            <person name="Song L."/>
            <person name="Shu W."/>
        </authorList>
    </citation>
    <scope>NUCLEOTIDE SEQUENCE</scope>
    <source>
        <strain evidence="2">FACHB-1375</strain>
    </source>
</reference>
<dbReference type="EMBL" id="JACJPW010000037">
    <property type="protein sequence ID" value="MBD2182481.1"/>
    <property type="molecule type" value="Genomic_DNA"/>
</dbReference>
<accession>A0A926ZJ38</accession>
<dbReference type="SUPFAM" id="SSF109604">
    <property type="entry name" value="HD-domain/PDEase-like"/>
    <property type="match status" value="1"/>
</dbReference>